<name>A0A0M9A3F5_9HYME</name>
<gene>
    <name evidence="1" type="ORF">WN51_14300</name>
</gene>
<proteinExistence type="predicted"/>
<evidence type="ECO:0000313" key="2">
    <source>
        <dbReference type="Proteomes" id="UP000053105"/>
    </source>
</evidence>
<reference evidence="1 2" key="1">
    <citation type="submission" date="2015-07" db="EMBL/GenBank/DDBJ databases">
        <title>The genome of Melipona quadrifasciata.</title>
        <authorList>
            <person name="Pan H."/>
            <person name="Kapheim K."/>
        </authorList>
    </citation>
    <scope>NUCLEOTIDE SEQUENCE [LARGE SCALE GENOMIC DNA]</scope>
    <source>
        <strain evidence="1">0111107301</strain>
        <tissue evidence="1">Whole body</tissue>
    </source>
</reference>
<dbReference type="AlphaFoldDB" id="A0A0M9A3F5"/>
<accession>A0A0M9A3F5</accession>
<protein>
    <submittedName>
        <fullName evidence="1">Uncharacterized protein</fullName>
    </submittedName>
</protein>
<dbReference type="EMBL" id="KQ435771">
    <property type="protein sequence ID" value="KOX75153.1"/>
    <property type="molecule type" value="Genomic_DNA"/>
</dbReference>
<keyword evidence="2" id="KW-1185">Reference proteome</keyword>
<dbReference type="Proteomes" id="UP000053105">
    <property type="component" value="Unassembled WGS sequence"/>
</dbReference>
<sequence>MLLIGRTGLNDNSKEKIPTTLKISSPPWYGTFESIAANVRFSVSSNIICQMPRQVKWNTQKREVKCDKNVNRQVSKKTAVQFAGCEWIALQAGIRQRGNSLPAARNSTAAFLEYFRPKNEKRSKRISIVPAVPLTGGTIHPLHRNIYLFFGPVTDNLDLAATKYSFQETLTERDCTDCRRKMYKNGTSSSQHNVSENVKFEFGHCQLSACDGDYVALAETKSVSRIGHVEQRNRLVLILKACLYTRHHVNLLHTVLANTDYHCQTKWDESTVIRNYKRQPSKFSRVFRFQFSEQDLSEDNTKRDNDLFIQQTNKNNPQNE</sequence>
<evidence type="ECO:0000313" key="1">
    <source>
        <dbReference type="EMBL" id="KOX75153.1"/>
    </source>
</evidence>
<organism evidence="1 2">
    <name type="scientific">Melipona quadrifasciata</name>
    <dbReference type="NCBI Taxonomy" id="166423"/>
    <lineage>
        <taxon>Eukaryota</taxon>
        <taxon>Metazoa</taxon>
        <taxon>Ecdysozoa</taxon>
        <taxon>Arthropoda</taxon>
        <taxon>Hexapoda</taxon>
        <taxon>Insecta</taxon>
        <taxon>Pterygota</taxon>
        <taxon>Neoptera</taxon>
        <taxon>Endopterygota</taxon>
        <taxon>Hymenoptera</taxon>
        <taxon>Apocrita</taxon>
        <taxon>Aculeata</taxon>
        <taxon>Apoidea</taxon>
        <taxon>Anthophila</taxon>
        <taxon>Apidae</taxon>
        <taxon>Melipona</taxon>
    </lineage>
</organism>